<accession>A0A0A1T5V7</accession>
<feature type="compositionally biased region" description="Basic residues" evidence="1">
    <location>
        <begin position="1"/>
        <end position="11"/>
    </location>
</feature>
<dbReference type="Gene3D" id="3.30.160.60">
    <property type="entry name" value="Classic Zinc Finger"/>
    <property type="match status" value="1"/>
</dbReference>
<proteinExistence type="predicted"/>
<dbReference type="Proteomes" id="UP000039046">
    <property type="component" value="Unassembled WGS sequence"/>
</dbReference>
<feature type="compositionally biased region" description="Basic and acidic residues" evidence="1">
    <location>
        <begin position="736"/>
        <end position="755"/>
    </location>
</feature>
<feature type="domain" description="C2H2-type" evidence="2">
    <location>
        <begin position="557"/>
        <end position="584"/>
    </location>
</feature>
<keyword evidence="4" id="KW-1185">Reference proteome</keyword>
<dbReference type="GO" id="GO:0003700">
    <property type="term" value="F:DNA-binding transcription factor activity"/>
    <property type="evidence" value="ECO:0007669"/>
    <property type="project" value="InterPro"/>
</dbReference>
<dbReference type="STRING" id="1531966.A0A0A1T5V7"/>
<dbReference type="PANTHER" id="PTHR23225:SF2">
    <property type="entry name" value="AT09679P-RELATED"/>
    <property type="match status" value="1"/>
</dbReference>
<feature type="domain" description="C2H2-type" evidence="2">
    <location>
        <begin position="590"/>
        <end position="621"/>
    </location>
</feature>
<name>A0A0A1T5V7_9HYPO</name>
<sequence>MEHCSKKRKLAPKLPSPLSSDARLPHHSHHTPEQSDSADFGSFARHLQDAALYIQSQAASATTSYKDVSVLIIRWENDAYNVQDSMDLESVFHHQFGYRIEPCMIPVVQNPFAKLGTQIGAFLDSKPGNLLIVYYSGYSYQDHNGQLYWANDSREDAARIKWDGLRCLFDEAQADMLLILDSCFPYNNPATSNHGIKQLIAAHTPEAAAPKDVPPAMTPYLLDALQRVGTQPFTAESLFREIHRSMRERYPDLAGPVFSQLTSGSHQDLILTPLDRHRKDGTPEQENLIDGETARKLAFGETRVLVCTTFVGDSSPNMEHFHHWLQRTPSPAKIKIESLFLGPPTILIISMPHSVWEVIQHDNVCRFLGQITSSNLINVYDKVIENTNAAYPPVKTRQDSAEMQEAAEQLKALSHVRHSPPSHAPARGTLASILSPVTIDGRFPVDVRNSVMASSSGSSHHVNNNTSSSNNSTANNNISTTNNNTATANNNNTNIHTQNDVTLPPLGFAASDSSLARKPRPRQPSKADVSCTHCSHAPFRDASSLRKHIAAAHTRPFPCAFSFAGCTSTFGSKNEWKRHIGSQHLCLQYYRCSACPSTTADGKGNEFNRKDLFTQHLRRMHAPVDVKRSLPHEPQEEWEAHVRAMQDSCLVTRRQPPQKSACPKAECKIIFEGRRAWDEWTEHVGRHMEKGQTDGLGVDRLLVEWSIREGIVEGEEGNYRLVGASDKGADKMTFSNDKDEGSQSSLHDGRAWGRD</sequence>
<dbReference type="PANTHER" id="PTHR23225">
    <property type="entry name" value="ZINC FINGER PROTEIN"/>
    <property type="match status" value="1"/>
</dbReference>
<dbReference type="InterPro" id="IPR013087">
    <property type="entry name" value="Znf_C2H2_type"/>
</dbReference>
<feature type="region of interest" description="Disordered" evidence="1">
    <location>
        <begin position="452"/>
        <end position="531"/>
    </location>
</feature>
<dbReference type="SMART" id="SM00355">
    <property type="entry name" value="ZnF_C2H2"/>
    <property type="match status" value="3"/>
</dbReference>
<dbReference type="AlphaFoldDB" id="A0A0A1T5V7"/>
<evidence type="ECO:0000259" key="2">
    <source>
        <dbReference type="SMART" id="SM00355"/>
    </source>
</evidence>
<dbReference type="OrthoDB" id="5388486at2759"/>
<dbReference type="EMBL" id="CDHN01000001">
    <property type="protein sequence ID" value="CEJ81505.1"/>
    <property type="molecule type" value="Genomic_DNA"/>
</dbReference>
<feature type="domain" description="C2H2-type" evidence="2">
    <location>
        <begin position="529"/>
        <end position="553"/>
    </location>
</feature>
<feature type="region of interest" description="Disordered" evidence="1">
    <location>
        <begin position="1"/>
        <end position="39"/>
    </location>
</feature>
<protein>
    <recommendedName>
        <fullName evidence="2">C2H2-type domain-containing protein</fullName>
    </recommendedName>
</protein>
<gene>
    <name evidence="3" type="ORF">VHEMI01627</name>
</gene>
<feature type="region of interest" description="Disordered" evidence="1">
    <location>
        <begin position="727"/>
        <end position="755"/>
    </location>
</feature>
<reference evidence="3 4" key="1">
    <citation type="journal article" date="2015" name="Genome Announc.">
        <title>Draft Genome Sequence and Gene Annotation of the Entomopathogenic Fungus Verticillium hemipterigenum.</title>
        <authorList>
            <person name="Horn F."/>
            <person name="Habel A."/>
            <person name="Scharf D.H."/>
            <person name="Dworschak J."/>
            <person name="Brakhage A.A."/>
            <person name="Guthke R."/>
            <person name="Hertweck C."/>
            <person name="Linde J."/>
        </authorList>
    </citation>
    <scope>NUCLEOTIDE SEQUENCE [LARGE SCALE GENOMIC DNA]</scope>
</reference>
<evidence type="ECO:0000256" key="1">
    <source>
        <dbReference type="SAM" id="MobiDB-lite"/>
    </source>
</evidence>
<feature type="compositionally biased region" description="Low complexity" evidence="1">
    <location>
        <begin position="452"/>
        <end position="497"/>
    </location>
</feature>
<evidence type="ECO:0000313" key="3">
    <source>
        <dbReference type="EMBL" id="CEJ81505.1"/>
    </source>
</evidence>
<dbReference type="InterPro" id="IPR039970">
    <property type="entry name" value="TF_Grauzone"/>
</dbReference>
<evidence type="ECO:0000313" key="4">
    <source>
        <dbReference type="Proteomes" id="UP000039046"/>
    </source>
</evidence>
<dbReference type="HOGENOM" id="CLU_006223_0_0_1"/>
<organism evidence="3 4">
    <name type="scientific">[Torrubiella] hemipterigena</name>
    <dbReference type="NCBI Taxonomy" id="1531966"/>
    <lineage>
        <taxon>Eukaryota</taxon>
        <taxon>Fungi</taxon>
        <taxon>Dikarya</taxon>
        <taxon>Ascomycota</taxon>
        <taxon>Pezizomycotina</taxon>
        <taxon>Sordariomycetes</taxon>
        <taxon>Hypocreomycetidae</taxon>
        <taxon>Hypocreales</taxon>
        <taxon>Clavicipitaceae</taxon>
        <taxon>Clavicipitaceae incertae sedis</taxon>
        <taxon>'Torrubiella' clade</taxon>
    </lineage>
</organism>